<dbReference type="Proteomes" id="UP001420932">
    <property type="component" value="Unassembled WGS sequence"/>
</dbReference>
<sequence length="127" mass="13492">MGRTKSQAKRSPIIERGARGCKAGDGSTAASQVEAAIIERKRSTSSNRKKKVVENNPIPKHKLVKQANENELRLMETSVDDGGATSSVRDRGVLTAKVETRGDTELSRTPSGDATTIMANVADVEGG</sequence>
<comment type="caution">
    <text evidence="2">The sequence shown here is derived from an EMBL/GenBank/DDBJ whole genome shotgun (WGS) entry which is preliminary data.</text>
</comment>
<evidence type="ECO:0000313" key="2">
    <source>
        <dbReference type="EMBL" id="KAK9151492.1"/>
    </source>
</evidence>
<accession>A0AAP0PPD6</accession>
<reference evidence="2 3" key="1">
    <citation type="submission" date="2024-01" db="EMBL/GenBank/DDBJ databases">
        <title>Genome assemblies of Stephania.</title>
        <authorList>
            <person name="Yang L."/>
        </authorList>
    </citation>
    <scope>NUCLEOTIDE SEQUENCE [LARGE SCALE GENOMIC DNA]</scope>
    <source>
        <strain evidence="2">YNDBR</strain>
        <tissue evidence="2">Leaf</tissue>
    </source>
</reference>
<name>A0AAP0PPD6_9MAGN</name>
<dbReference type="EMBL" id="JBBNAF010000004">
    <property type="protein sequence ID" value="KAK9151492.1"/>
    <property type="molecule type" value="Genomic_DNA"/>
</dbReference>
<organism evidence="2 3">
    <name type="scientific">Stephania yunnanensis</name>
    <dbReference type="NCBI Taxonomy" id="152371"/>
    <lineage>
        <taxon>Eukaryota</taxon>
        <taxon>Viridiplantae</taxon>
        <taxon>Streptophyta</taxon>
        <taxon>Embryophyta</taxon>
        <taxon>Tracheophyta</taxon>
        <taxon>Spermatophyta</taxon>
        <taxon>Magnoliopsida</taxon>
        <taxon>Ranunculales</taxon>
        <taxon>Menispermaceae</taxon>
        <taxon>Menispermoideae</taxon>
        <taxon>Cissampelideae</taxon>
        <taxon>Stephania</taxon>
    </lineage>
</organism>
<protein>
    <submittedName>
        <fullName evidence="2">Uncharacterized protein</fullName>
    </submittedName>
</protein>
<evidence type="ECO:0000256" key="1">
    <source>
        <dbReference type="SAM" id="MobiDB-lite"/>
    </source>
</evidence>
<dbReference type="AlphaFoldDB" id="A0AAP0PPD6"/>
<feature type="region of interest" description="Disordered" evidence="1">
    <location>
        <begin position="1"/>
        <end position="64"/>
    </location>
</feature>
<evidence type="ECO:0000313" key="3">
    <source>
        <dbReference type="Proteomes" id="UP001420932"/>
    </source>
</evidence>
<keyword evidence="3" id="KW-1185">Reference proteome</keyword>
<proteinExistence type="predicted"/>
<gene>
    <name evidence="2" type="ORF">Syun_009801</name>
</gene>